<keyword evidence="4" id="KW-1185">Reference proteome</keyword>
<dbReference type="PANTHER" id="PTHR33112">
    <property type="entry name" value="DOMAIN PROTEIN, PUTATIVE-RELATED"/>
    <property type="match status" value="1"/>
</dbReference>
<accession>A0A9P4M6A7</accession>
<proteinExistence type="predicted"/>
<dbReference type="OrthoDB" id="5428863at2759"/>
<dbReference type="InterPro" id="IPR010730">
    <property type="entry name" value="HET"/>
</dbReference>
<dbReference type="Proteomes" id="UP000799772">
    <property type="component" value="Unassembled WGS sequence"/>
</dbReference>
<evidence type="ECO:0000313" key="4">
    <source>
        <dbReference type="Proteomes" id="UP000799772"/>
    </source>
</evidence>
<sequence>MAEGHSSEQGTAVNSAEAHHDNPSYDDDAEIDGCSEASSDDDDSRPYDDDSEMDDYSEAPPTNDHDNPSYDYYPERDSHSEASSVGDLDDLCDECAKMDFSVLCSKRIRHGEIHPVRILGPRGGKWPAPGCKLCGLFACLWDRSDMPDDDWVFIGLISTTNFVKYSHVYDGDSEDHTAADSTAIQQPRNSRSKPQKTRSPNPMVEQHNEFHRSALILSRSHGDGSSRRVPPVCCPIDLDDFYHQYHRESIGMIGSIFIDHQTRSSQSTISSRIVPPQLKDYSILRHWLHFCIENHGESCRGLQLISVPRFQVLDCNSRQVIRVVDQIRYTALSYVWGEPAPSKGPPFFALEQTIEDAIKVTLELGLQFLWVDRYCIPDDDATIRQAQINMMDMIYEGAELTIIAADGTGSGSGLTGVSKIRPLQPRLNLRDYQLTSSLPHPVASVQYSTWYTRGWTYQEGLLSHRCFYFTEYQVYFECRHTTLQESIQEPEALLAHQTHLLEIERATSEPSSPFGIGETSRVFPAQYLKQVQNDPWLLERRLGEFTSRSLTYGSDALNAFLGVLRQLRHPRFNISHICGVPILWNNTLGWSFEQGFAAGLSWTLEGQTDVKRRLSFPTWSWTGWDGRVSGYIEAYYTGINCPPQLRFEFEKEGDSIGFDEYNKLASTPDSEFAPYFLLITTWVTRCVLVAFVDKDPFEDQMRWVATFNTTAGRYAATAYVDKIMDLTIEADGGIQAGEHEVLILGDPTRLSVQLPPVNHEDPKYIPSSPFLIILEKVEDFYERIGSIKLSMDAIDEDGKAFWRNDDNVGKDLSHYLTGAELRKIKLG</sequence>
<gene>
    <name evidence="3" type="ORF">NA57DRAFT_60669</name>
</gene>
<feature type="compositionally biased region" description="Acidic residues" evidence="1">
    <location>
        <begin position="24"/>
        <end position="57"/>
    </location>
</feature>
<dbReference type="EMBL" id="ML978134">
    <property type="protein sequence ID" value="KAF2094644.1"/>
    <property type="molecule type" value="Genomic_DNA"/>
</dbReference>
<feature type="compositionally biased region" description="Polar residues" evidence="1">
    <location>
        <begin position="179"/>
        <end position="189"/>
    </location>
</feature>
<dbReference type="Pfam" id="PF06985">
    <property type="entry name" value="HET"/>
    <property type="match status" value="1"/>
</dbReference>
<dbReference type="AlphaFoldDB" id="A0A9P4M6A7"/>
<protein>
    <submittedName>
        <fullName evidence="3">HET-domain-containing protein</fullName>
    </submittedName>
</protein>
<evidence type="ECO:0000256" key="1">
    <source>
        <dbReference type="SAM" id="MobiDB-lite"/>
    </source>
</evidence>
<reference evidence="3" key="1">
    <citation type="journal article" date="2020" name="Stud. Mycol.">
        <title>101 Dothideomycetes genomes: a test case for predicting lifestyles and emergence of pathogens.</title>
        <authorList>
            <person name="Haridas S."/>
            <person name="Albert R."/>
            <person name="Binder M."/>
            <person name="Bloem J."/>
            <person name="Labutti K."/>
            <person name="Salamov A."/>
            <person name="Andreopoulos B."/>
            <person name="Baker S."/>
            <person name="Barry K."/>
            <person name="Bills G."/>
            <person name="Bluhm B."/>
            <person name="Cannon C."/>
            <person name="Castanera R."/>
            <person name="Culley D."/>
            <person name="Daum C."/>
            <person name="Ezra D."/>
            <person name="Gonzalez J."/>
            <person name="Henrissat B."/>
            <person name="Kuo A."/>
            <person name="Liang C."/>
            <person name="Lipzen A."/>
            <person name="Lutzoni F."/>
            <person name="Magnuson J."/>
            <person name="Mondo S."/>
            <person name="Nolan M."/>
            <person name="Ohm R."/>
            <person name="Pangilinan J."/>
            <person name="Park H.-J."/>
            <person name="Ramirez L."/>
            <person name="Alfaro M."/>
            <person name="Sun H."/>
            <person name="Tritt A."/>
            <person name="Yoshinaga Y."/>
            <person name="Zwiers L.-H."/>
            <person name="Turgeon B."/>
            <person name="Goodwin S."/>
            <person name="Spatafora J."/>
            <person name="Crous P."/>
            <person name="Grigoriev I."/>
        </authorList>
    </citation>
    <scope>NUCLEOTIDE SEQUENCE</scope>
    <source>
        <strain evidence="3">CBS 133067</strain>
    </source>
</reference>
<feature type="compositionally biased region" description="Basic and acidic residues" evidence="1">
    <location>
        <begin position="63"/>
        <end position="80"/>
    </location>
</feature>
<feature type="region of interest" description="Disordered" evidence="1">
    <location>
        <begin position="175"/>
        <end position="204"/>
    </location>
</feature>
<evidence type="ECO:0000259" key="2">
    <source>
        <dbReference type="Pfam" id="PF06985"/>
    </source>
</evidence>
<organism evidence="3 4">
    <name type="scientific">Rhizodiscina lignyota</name>
    <dbReference type="NCBI Taxonomy" id="1504668"/>
    <lineage>
        <taxon>Eukaryota</taxon>
        <taxon>Fungi</taxon>
        <taxon>Dikarya</taxon>
        <taxon>Ascomycota</taxon>
        <taxon>Pezizomycotina</taxon>
        <taxon>Dothideomycetes</taxon>
        <taxon>Pleosporomycetidae</taxon>
        <taxon>Aulographales</taxon>
        <taxon>Rhizodiscinaceae</taxon>
        <taxon>Rhizodiscina</taxon>
    </lineage>
</organism>
<feature type="domain" description="Heterokaryon incompatibility" evidence="2">
    <location>
        <begin position="329"/>
        <end position="459"/>
    </location>
</feature>
<name>A0A9P4M6A7_9PEZI</name>
<feature type="region of interest" description="Disordered" evidence="1">
    <location>
        <begin position="1"/>
        <end position="85"/>
    </location>
</feature>
<evidence type="ECO:0000313" key="3">
    <source>
        <dbReference type="EMBL" id="KAF2094644.1"/>
    </source>
</evidence>
<comment type="caution">
    <text evidence="3">The sequence shown here is derived from an EMBL/GenBank/DDBJ whole genome shotgun (WGS) entry which is preliminary data.</text>
</comment>
<dbReference type="PANTHER" id="PTHR33112:SF1">
    <property type="entry name" value="HETEROKARYON INCOMPATIBILITY DOMAIN-CONTAINING PROTEIN"/>
    <property type="match status" value="1"/>
</dbReference>